<reference evidence="7 8" key="1">
    <citation type="submission" date="2017-02" db="EMBL/GenBank/DDBJ databases">
        <title>Draft genome sequence of Haemophilus felis CCUG 31170 type strain.</title>
        <authorList>
            <person name="Engstrom-Jakobsson H."/>
            <person name="Salva-Serra F."/>
            <person name="Thorell K."/>
            <person name="Gonzales-Siles L."/>
            <person name="Karlsson R."/>
            <person name="Boulund F."/>
            <person name="Engstrand L."/>
            <person name="Kristiansson E."/>
            <person name="Moore E."/>
        </authorList>
    </citation>
    <scope>NUCLEOTIDE SEQUENCE [LARGE SCALE GENOMIC DNA]</scope>
    <source>
        <strain evidence="7 8">CCUG 31170</strain>
    </source>
</reference>
<dbReference type="PANTHER" id="PTHR47253:SF4">
    <property type="entry name" value="ISOCHORISMATE SYNTHASE 2, CHLOROPLASTIC"/>
    <property type="match status" value="1"/>
</dbReference>
<dbReference type="Proteomes" id="UP000190023">
    <property type="component" value="Unassembled WGS sequence"/>
</dbReference>
<dbReference type="InterPro" id="IPR034681">
    <property type="entry name" value="MenF"/>
</dbReference>
<dbReference type="PANTHER" id="PTHR47253">
    <property type="match status" value="1"/>
</dbReference>
<keyword evidence="4 5" id="KW-0413">Isomerase</keyword>
<feature type="active site" description="Proton donor" evidence="5">
    <location>
        <position position="237"/>
    </location>
</feature>
<dbReference type="UniPathway" id="UPA00079"/>
<evidence type="ECO:0000256" key="1">
    <source>
        <dbReference type="ARBA" id="ARBA00000799"/>
    </source>
</evidence>
<evidence type="ECO:0000259" key="6">
    <source>
        <dbReference type="Pfam" id="PF00425"/>
    </source>
</evidence>
<gene>
    <name evidence="5" type="primary">menF</name>
    <name evidence="7" type="ORF">B0188_00215</name>
</gene>
<dbReference type="InterPro" id="IPR044250">
    <property type="entry name" value="MenF-like"/>
</dbReference>
<dbReference type="InterPro" id="IPR015890">
    <property type="entry name" value="Chorismate_C"/>
</dbReference>
<organism evidence="7 8">
    <name type="scientific">[Haemophilus] felis</name>
    <dbReference type="NCBI Taxonomy" id="123822"/>
    <lineage>
        <taxon>Bacteria</taxon>
        <taxon>Pseudomonadati</taxon>
        <taxon>Pseudomonadota</taxon>
        <taxon>Gammaproteobacteria</taxon>
        <taxon>Pasteurellales</taxon>
        <taxon>Pasteurellaceae</taxon>
    </lineage>
</organism>
<accession>A0A1T0BBD9</accession>
<comment type="function">
    <text evidence="5">Catalyzes the conversion of chorismate to isochorismate.</text>
</comment>
<keyword evidence="5" id="KW-0474">Menaquinone biosynthesis</keyword>
<dbReference type="HAMAP" id="MF_01935">
    <property type="entry name" value="MenF"/>
    <property type="match status" value="1"/>
</dbReference>
<dbReference type="UniPathway" id="UPA01057">
    <property type="reaction ID" value="UER00163"/>
</dbReference>
<evidence type="ECO:0000256" key="2">
    <source>
        <dbReference type="ARBA" id="ARBA00005297"/>
    </source>
</evidence>
<sequence>MDNLQFIKAQLMAQLETYQVQPEPAITCLKVVTTPSFNLLNWLKAQTSYPQFYLNIRDGSSVWASVGEVCRFEDMTQAEQFVTQQQLPLLGGMQFTGATEFILPRVLLRQNQQQLEVSLFISAQDLASNTTQLKQQILQELQHFERTLPFAPVQQSIQLQRQQADQAQWCNWVEQGLAQIKQGALRKIVLANESVFSTEKTLKGIDFLAESERHNLGCYHFLFAKNANSTFLGSTPELLYRRRAEQLKTEALAGTAFMTQDEALNEQQGQWLLHDPKNEYENQLVVNGICEQLEPFVNHIHIEPVELKKLRKVQHLRRKIQAELKQDAGDKDILKAIHPTAAIAGLPQQAAQKAIQNIENFDRRWYAGTLGYISPEQADFCVTIRSAFIEQQGHQSQLHVFAGAGIVEGSIPLLEWQEIERKATSLVSLLQQ</sequence>
<dbReference type="EC" id="5.4.4.2" evidence="5"/>
<dbReference type="AlphaFoldDB" id="A0A1T0BBD9"/>
<comment type="similarity">
    <text evidence="2 5">Belongs to the isochorismate synthase family.</text>
</comment>
<evidence type="ECO:0000313" key="8">
    <source>
        <dbReference type="Proteomes" id="UP000190023"/>
    </source>
</evidence>
<evidence type="ECO:0000256" key="4">
    <source>
        <dbReference type="ARBA" id="ARBA00023235"/>
    </source>
</evidence>
<dbReference type="InterPro" id="IPR005801">
    <property type="entry name" value="ADC_synthase"/>
</dbReference>
<protein>
    <recommendedName>
        <fullName evidence="5">Isochorismate synthase MenF</fullName>
        <ecNumber evidence="5">5.4.4.2</ecNumber>
    </recommendedName>
    <alternativeName>
        <fullName evidence="5">Isochorismate mutase</fullName>
    </alternativeName>
</protein>
<proteinExistence type="inferred from homology"/>
<dbReference type="Pfam" id="PF00425">
    <property type="entry name" value="Chorismate_bind"/>
    <property type="match status" value="1"/>
</dbReference>
<keyword evidence="3 5" id="KW-0460">Magnesium</keyword>
<evidence type="ECO:0000313" key="7">
    <source>
        <dbReference type="EMBL" id="OOS07540.1"/>
    </source>
</evidence>
<comment type="caution">
    <text evidence="7">The sequence shown here is derived from an EMBL/GenBank/DDBJ whole genome shotgun (WGS) entry which is preliminary data.</text>
</comment>
<comment type="pathway">
    <text evidence="5">Quinol/quinone metabolism; menaquinone biosynthesis.</text>
</comment>
<dbReference type="InterPro" id="IPR004561">
    <property type="entry name" value="IsoChor_synthase"/>
</dbReference>
<evidence type="ECO:0000256" key="3">
    <source>
        <dbReference type="ARBA" id="ARBA00022842"/>
    </source>
</evidence>
<comment type="cofactor">
    <cofactor evidence="5">
        <name>Mg(2+)</name>
        <dbReference type="ChEBI" id="CHEBI:18420"/>
    </cofactor>
</comment>
<name>A0A1T0BBD9_9PAST</name>
<feature type="domain" description="Chorismate-utilising enzyme C-terminal" evidence="6">
    <location>
        <begin position="166"/>
        <end position="422"/>
    </location>
</feature>
<keyword evidence="8" id="KW-1185">Reference proteome</keyword>
<dbReference type="GO" id="GO:0000287">
    <property type="term" value="F:magnesium ion binding"/>
    <property type="evidence" value="ECO:0007669"/>
    <property type="project" value="UniProtKB-UniRule"/>
</dbReference>
<dbReference type="EMBL" id="MUYB01000001">
    <property type="protein sequence ID" value="OOS07540.1"/>
    <property type="molecule type" value="Genomic_DNA"/>
</dbReference>
<feature type="binding site" evidence="5">
    <location>
        <position position="418"/>
    </location>
    <ligand>
        <name>Mg(2+)</name>
        <dbReference type="ChEBI" id="CHEBI:18420"/>
    </ligand>
</feature>
<evidence type="ECO:0000256" key="5">
    <source>
        <dbReference type="HAMAP-Rule" id="MF_01935"/>
    </source>
</evidence>
<dbReference type="OrthoDB" id="9806579at2"/>
<feature type="active site" description="Proton acceptor" evidence="5">
    <location>
        <position position="187"/>
    </location>
</feature>
<comment type="catalytic activity">
    <reaction evidence="1 5">
        <text>chorismate = isochorismate</text>
        <dbReference type="Rhea" id="RHEA:18985"/>
        <dbReference type="ChEBI" id="CHEBI:29748"/>
        <dbReference type="ChEBI" id="CHEBI:29780"/>
        <dbReference type="EC" id="5.4.4.2"/>
    </reaction>
</comment>
<keyword evidence="5" id="KW-0479">Metal-binding</keyword>
<comment type="pathway">
    <text evidence="5">Quinol/quinone metabolism; 1,4-dihydroxy-2-naphthoate biosynthesis; 1,4-dihydroxy-2-naphthoate from chorismate: step 1/7.</text>
</comment>
<dbReference type="STRING" id="123822.B0188_00215"/>
<dbReference type="GO" id="GO:0008909">
    <property type="term" value="F:isochorismate synthase activity"/>
    <property type="evidence" value="ECO:0007669"/>
    <property type="project" value="UniProtKB-UniRule"/>
</dbReference>
<dbReference type="GO" id="GO:0009234">
    <property type="term" value="P:menaquinone biosynthetic process"/>
    <property type="evidence" value="ECO:0007669"/>
    <property type="project" value="UniProtKB-UniRule"/>
</dbReference>
<dbReference type="SUPFAM" id="SSF56322">
    <property type="entry name" value="ADC synthase"/>
    <property type="match status" value="1"/>
</dbReference>
<feature type="binding site" evidence="5">
    <location>
        <position position="281"/>
    </location>
    <ligand>
        <name>Mg(2+)</name>
        <dbReference type="ChEBI" id="CHEBI:18420"/>
    </ligand>
</feature>
<dbReference type="NCBIfam" id="TIGR00543">
    <property type="entry name" value="isochor_syn"/>
    <property type="match status" value="1"/>
</dbReference>
<dbReference type="Gene3D" id="3.60.120.10">
    <property type="entry name" value="Anthranilate synthase"/>
    <property type="match status" value="1"/>
</dbReference>